<feature type="active site" description="O-(5'-phospho-DNA)-serine intermediate" evidence="4 5">
    <location>
        <position position="12"/>
    </location>
</feature>
<keyword evidence="11" id="KW-1185">Reference proteome</keyword>
<dbReference type="PANTHER" id="PTHR30461:SF23">
    <property type="entry name" value="DNA RECOMBINASE-RELATED"/>
    <property type="match status" value="1"/>
</dbReference>
<dbReference type="PANTHER" id="PTHR30461">
    <property type="entry name" value="DNA-INVERTASE FROM LAMBDOID PROPHAGE"/>
    <property type="match status" value="1"/>
</dbReference>
<dbReference type="GO" id="GO:0015074">
    <property type="term" value="P:DNA integration"/>
    <property type="evidence" value="ECO:0007669"/>
    <property type="project" value="UniProtKB-KW"/>
</dbReference>
<evidence type="ECO:0000259" key="8">
    <source>
        <dbReference type="PROSITE" id="PS51736"/>
    </source>
</evidence>
<dbReference type="eggNOG" id="COG1961">
    <property type="taxonomic scope" value="Bacteria"/>
</dbReference>
<dbReference type="SMART" id="SM00857">
    <property type="entry name" value="Resolvase"/>
    <property type="match status" value="1"/>
</dbReference>
<evidence type="ECO:0000256" key="5">
    <source>
        <dbReference type="PROSITE-ProRule" id="PRU10137"/>
    </source>
</evidence>
<dbReference type="InterPro" id="IPR036162">
    <property type="entry name" value="Resolvase-like_N_sf"/>
</dbReference>
<dbReference type="InterPro" id="IPR006119">
    <property type="entry name" value="Resolv_N"/>
</dbReference>
<dbReference type="InterPro" id="IPR038109">
    <property type="entry name" value="DNA_bind_recomb_sf"/>
</dbReference>
<dbReference type="Proteomes" id="UP000006746">
    <property type="component" value="Unassembled WGS sequence"/>
</dbReference>
<feature type="region of interest" description="Disordered" evidence="7">
    <location>
        <begin position="513"/>
        <end position="548"/>
    </location>
</feature>
<protein>
    <submittedName>
        <fullName evidence="10">Resolvase domain-containing protein</fullName>
    </submittedName>
</protein>
<accession>K2JC83</accession>
<dbReference type="PROSITE" id="PS00397">
    <property type="entry name" value="RECOMBINASES_1"/>
    <property type="match status" value="1"/>
</dbReference>
<keyword evidence="3" id="KW-0233">DNA recombination</keyword>
<evidence type="ECO:0000313" key="11">
    <source>
        <dbReference type="Proteomes" id="UP000006746"/>
    </source>
</evidence>
<dbReference type="PROSITE" id="PS51736">
    <property type="entry name" value="RECOMBINASES_3"/>
    <property type="match status" value="1"/>
</dbReference>
<name>K2JC83_9PROT</name>
<dbReference type="CDD" id="cd00338">
    <property type="entry name" value="Ser_Recombinase"/>
    <property type="match status" value="1"/>
</dbReference>
<evidence type="ECO:0000256" key="6">
    <source>
        <dbReference type="SAM" id="Coils"/>
    </source>
</evidence>
<dbReference type="Pfam" id="PF13408">
    <property type="entry name" value="Zn_ribbon_recom"/>
    <property type="match status" value="1"/>
</dbReference>
<dbReference type="Gene3D" id="3.90.1750.20">
    <property type="entry name" value="Putative Large Serine Recombinase, Chain B, Domain 2"/>
    <property type="match status" value="1"/>
</dbReference>
<dbReference type="SUPFAM" id="SSF53041">
    <property type="entry name" value="Resolvase-like"/>
    <property type="match status" value="1"/>
</dbReference>
<organism evidence="10 11">
    <name type="scientific">Oceanibaculum indicum P24</name>
    <dbReference type="NCBI Taxonomy" id="1207063"/>
    <lineage>
        <taxon>Bacteria</taxon>
        <taxon>Pseudomonadati</taxon>
        <taxon>Pseudomonadota</taxon>
        <taxon>Alphaproteobacteria</taxon>
        <taxon>Rhodospirillales</taxon>
        <taxon>Oceanibaculaceae</taxon>
        <taxon>Oceanibaculum</taxon>
    </lineage>
</organism>
<dbReference type="InterPro" id="IPR011109">
    <property type="entry name" value="DNA_bind_recombinase_dom"/>
</dbReference>
<sequence length="548" mass="61177">MSQRAALYLRVSTARQAERGLSIPDQQAQCEGYCQRQGWEVADIYIDPGHSGTDPNRPALQDMLAKALSPERPYDVIVVHSWSRLYRDHAFMELTIRKLAKRHIGITTITGTVSDDPNAHMTRQIVGVIDEHFSRMNAVHTLRGMRENAKQGFWNGSVPPLGYRTYIAEQRGDKLKKKLDVAPDEAQLVKLIYRLYLEGDGPSGPMGVKAIACYLNERGYRQRGGGKFTTKTTHEILTRPAYKGEHVFNMRSAKTGEIKPESEHIRLPVPAIIDEATFAAVQDRLRANNPKVTPPRVVNGPSLLTGLATCSNCGGGMTMNTGKGGRYRYYACATAMRMGKTACTGRRVRMDHLDRTVTAALLDKVLAPERVTVLLGGLIERAANKQQTRTRELADLRKELREVEAKKKRLIGLVAEGVLDAGDADLREQMRAINTRQDDLIRMTSVLQREQDKPLTALTAENVTLFADALRERLQSGDVQFRKAYLRHFIDSIVVDESEVTIRGSKEALAQAVREGTETGPKPVLSFARKWRPHGDSNPGCRRERAVS</sequence>
<keyword evidence="2" id="KW-0238">DNA-binding</keyword>
<keyword evidence="1" id="KW-0229">DNA integration</keyword>
<feature type="domain" description="Recombinase" evidence="9">
    <location>
        <begin position="160"/>
        <end position="291"/>
    </location>
</feature>
<dbReference type="STRING" id="1207063.P24_13483"/>
<dbReference type="Pfam" id="PF00239">
    <property type="entry name" value="Resolvase"/>
    <property type="match status" value="1"/>
</dbReference>
<dbReference type="GO" id="GO:0003677">
    <property type="term" value="F:DNA binding"/>
    <property type="evidence" value="ECO:0007669"/>
    <property type="project" value="UniProtKB-KW"/>
</dbReference>
<evidence type="ECO:0000256" key="7">
    <source>
        <dbReference type="SAM" id="MobiDB-lite"/>
    </source>
</evidence>
<feature type="domain" description="Resolvase/invertase-type recombinase catalytic" evidence="8">
    <location>
        <begin position="4"/>
        <end position="152"/>
    </location>
</feature>
<keyword evidence="6" id="KW-0175">Coiled coil</keyword>
<evidence type="ECO:0000259" key="9">
    <source>
        <dbReference type="PROSITE" id="PS51737"/>
    </source>
</evidence>
<dbReference type="InterPro" id="IPR006118">
    <property type="entry name" value="Recombinase_CS"/>
</dbReference>
<dbReference type="Gene3D" id="3.40.50.1390">
    <property type="entry name" value="Resolvase, N-terminal catalytic domain"/>
    <property type="match status" value="1"/>
</dbReference>
<dbReference type="AlphaFoldDB" id="K2JC83"/>
<gene>
    <name evidence="10" type="ORF">P24_13483</name>
</gene>
<proteinExistence type="predicted"/>
<dbReference type="Pfam" id="PF07508">
    <property type="entry name" value="Recombinase"/>
    <property type="match status" value="1"/>
</dbReference>
<reference evidence="10 11" key="1">
    <citation type="journal article" date="2012" name="J. Bacteriol.">
        <title>Genome Sequence of Oceanibaculum indicum Type Strain P24.</title>
        <authorList>
            <person name="Lai Q."/>
            <person name="Shao Z."/>
        </authorList>
    </citation>
    <scope>NUCLEOTIDE SEQUENCE [LARGE SCALE GENOMIC DNA]</scope>
    <source>
        <strain evidence="10 11">P24</strain>
    </source>
</reference>
<comment type="caution">
    <text evidence="10">The sequence shown here is derived from an EMBL/GenBank/DDBJ whole genome shotgun (WGS) entry which is preliminary data.</text>
</comment>
<evidence type="ECO:0000313" key="10">
    <source>
        <dbReference type="EMBL" id="EKE72422.1"/>
    </source>
</evidence>
<evidence type="ECO:0000256" key="1">
    <source>
        <dbReference type="ARBA" id="ARBA00022908"/>
    </source>
</evidence>
<dbReference type="PROSITE" id="PS51737">
    <property type="entry name" value="RECOMBINASE_DNA_BIND"/>
    <property type="match status" value="1"/>
</dbReference>
<feature type="coiled-coil region" evidence="6">
    <location>
        <begin position="379"/>
        <end position="413"/>
    </location>
</feature>
<dbReference type="InterPro" id="IPR025827">
    <property type="entry name" value="Zn_ribbon_recom_dom"/>
</dbReference>
<dbReference type="InterPro" id="IPR050639">
    <property type="entry name" value="SSR_resolvase"/>
</dbReference>
<evidence type="ECO:0000256" key="3">
    <source>
        <dbReference type="ARBA" id="ARBA00023172"/>
    </source>
</evidence>
<dbReference type="GO" id="GO:0000150">
    <property type="term" value="F:DNA strand exchange activity"/>
    <property type="evidence" value="ECO:0007669"/>
    <property type="project" value="InterPro"/>
</dbReference>
<evidence type="ECO:0000256" key="4">
    <source>
        <dbReference type="PIRSR" id="PIRSR606118-50"/>
    </source>
</evidence>
<dbReference type="EMBL" id="AMRL01000019">
    <property type="protein sequence ID" value="EKE72422.1"/>
    <property type="molecule type" value="Genomic_DNA"/>
</dbReference>
<evidence type="ECO:0000256" key="2">
    <source>
        <dbReference type="ARBA" id="ARBA00023125"/>
    </source>
</evidence>